<dbReference type="GO" id="GO:0004040">
    <property type="term" value="F:amidase activity"/>
    <property type="evidence" value="ECO:0007669"/>
    <property type="project" value="InterPro"/>
</dbReference>
<organism evidence="2 3">
    <name type="scientific">Microcystis aeruginosa KW</name>
    <dbReference type="NCBI Taxonomy" id="1960155"/>
    <lineage>
        <taxon>Bacteria</taxon>
        <taxon>Bacillati</taxon>
        <taxon>Cyanobacteriota</taxon>
        <taxon>Cyanophyceae</taxon>
        <taxon>Oscillatoriophycideae</taxon>
        <taxon>Chroococcales</taxon>
        <taxon>Microcystaceae</taxon>
        <taxon>Microcystis</taxon>
    </lineage>
</organism>
<dbReference type="Gene3D" id="1.10.530.10">
    <property type="match status" value="1"/>
</dbReference>
<accession>A0A1V4BZE5</accession>
<dbReference type="RefSeq" id="WP_079205424.1">
    <property type="nucleotide sequence ID" value="NZ_MVGR01000001.1"/>
</dbReference>
<dbReference type="InterPro" id="IPR009045">
    <property type="entry name" value="Zn_M74/Hedgehog-like"/>
</dbReference>
<dbReference type="Pfam" id="PF01832">
    <property type="entry name" value="Glucosaminidase"/>
    <property type="match status" value="1"/>
</dbReference>
<proteinExistence type="predicted"/>
<gene>
    <name evidence="2" type="ORF">B1L04_00480</name>
</gene>
<sequence>MALLDDLVQRYAQADLSIIFREVDATDNRQVNLTAIPPDHFSHLKEVSLAQWLLESARATSKLAEEQKNFAGLKWRNEMTPFATPKSIKVPSESEAMDFCLFTDIDKFLRGYWKFLTREPYKGLEENTQTPENFIGFIQSKGFAADISYISKVLKLVPEARTLLAKANGIVIPPPPDTLQVTSFPKEVEVGQSFRIEGTAAAADKGKKLTVLIDNQFPLDDIKIEEGGEWKAEFVFLQAGDRIVKIAIDNQSVEIKIKASPPKATGAVTLNLTGSVGLGGINRTADKIAVKQRLHSLGYTFVGDPNSAALNTGFILAIKLFQSIIAGRETLGGDGRIDVGNNTQKWLEAANAPRWQTMPDSNPSISLINHEKNQTNDDHDFGTSWLADAILEIAADYHNTFRVSNPSSAAFSINDVSKPTGGDTPQHAGHETGLMCDVRLPRTDGQHGGITWESDNFDRTAARALIKAMRRQKLVSQVFFNDATLRDETFLGQKLCNFAPGHDHHIHFAIRPPVRA</sequence>
<dbReference type="Gene3D" id="3.30.1380.10">
    <property type="match status" value="1"/>
</dbReference>
<evidence type="ECO:0000313" key="2">
    <source>
        <dbReference type="EMBL" id="OPF19992.1"/>
    </source>
</evidence>
<dbReference type="AlphaFoldDB" id="A0A1V4BZE5"/>
<evidence type="ECO:0000313" key="3">
    <source>
        <dbReference type="Proteomes" id="UP000189835"/>
    </source>
</evidence>
<evidence type="ECO:0000259" key="1">
    <source>
        <dbReference type="Pfam" id="PF01832"/>
    </source>
</evidence>
<name>A0A1V4BZE5_MICAE</name>
<reference evidence="2 3" key="1">
    <citation type="submission" date="2017-02" db="EMBL/GenBank/DDBJ databases">
        <title>Genome sequence of Microcystis aeruginosa KW.</title>
        <authorList>
            <person name="Oh H.-M."/>
            <person name="Ahn C.-Y."/>
            <person name="Jeong H."/>
            <person name="Srivastava A."/>
            <person name="Lee H.-G."/>
            <person name="Kang S.-R."/>
        </authorList>
    </citation>
    <scope>NUCLEOTIDE SEQUENCE [LARGE SCALE GENOMIC DNA]</scope>
    <source>
        <strain evidence="2 3">KW</strain>
    </source>
</reference>
<protein>
    <submittedName>
        <fullName evidence="2">Muramidase (Flagellum-specific)</fullName>
    </submittedName>
</protein>
<dbReference type="SUPFAM" id="SSF55166">
    <property type="entry name" value="Hedgehog/DD-peptidase"/>
    <property type="match status" value="1"/>
</dbReference>
<dbReference type="EMBL" id="MVGR01000001">
    <property type="protein sequence ID" value="OPF19992.1"/>
    <property type="molecule type" value="Genomic_DNA"/>
</dbReference>
<dbReference type="Proteomes" id="UP000189835">
    <property type="component" value="Unassembled WGS sequence"/>
</dbReference>
<dbReference type="InterPro" id="IPR002901">
    <property type="entry name" value="MGlyc_endo_b_GlcNAc-like_dom"/>
</dbReference>
<feature type="domain" description="Mannosyl-glycoprotein endo-beta-N-acetylglucosamidase-like" evidence="1">
    <location>
        <begin position="45"/>
        <end position="157"/>
    </location>
</feature>
<comment type="caution">
    <text evidence="2">The sequence shown here is derived from an EMBL/GenBank/DDBJ whole genome shotgun (WGS) entry which is preliminary data.</text>
</comment>